<keyword evidence="10 16" id="KW-0333">Golgi apparatus</keyword>
<reference evidence="17 18" key="1">
    <citation type="journal article" date="2018" name="Nat. Ecol. Evol.">
        <title>Shark genomes provide insights into elasmobranch evolution and the origin of vertebrates.</title>
        <authorList>
            <person name="Hara Y"/>
            <person name="Yamaguchi K"/>
            <person name="Onimaru K"/>
            <person name="Kadota M"/>
            <person name="Koyanagi M"/>
            <person name="Keeley SD"/>
            <person name="Tatsumi K"/>
            <person name="Tanaka K"/>
            <person name="Motone F"/>
            <person name="Kageyama Y"/>
            <person name="Nozu R"/>
            <person name="Adachi N"/>
            <person name="Nishimura O"/>
            <person name="Nakagawa R"/>
            <person name="Tanegashima C"/>
            <person name="Kiyatake I"/>
            <person name="Matsumoto R"/>
            <person name="Murakumo K"/>
            <person name="Nishida K"/>
            <person name="Terakita A"/>
            <person name="Kuratani S"/>
            <person name="Sato K"/>
            <person name="Hyodo S Kuraku.S."/>
        </authorList>
    </citation>
    <scope>NUCLEOTIDE SEQUENCE [LARGE SCALE GENOMIC DNA]</scope>
</reference>
<comment type="subcellular location">
    <subcellularLocation>
        <location evidence="2 16">Golgi apparatus membrane</location>
        <topology evidence="2 16">Single-pass type II membrane protein</topology>
    </subcellularLocation>
</comment>
<keyword evidence="11" id="KW-0472">Membrane</keyword>
<evidence type="ECO:0000256" key="1">
    <source>
        <dbReference type="ARBA" id="ARBA00001936"/>
    </source>
</evidence>
<dbReference type="InterPro" id="IPR002659">
    <property type="entry name" value="Glyco_trans_31"/>
</dbReference>
<dbReference type="Gene3D" id="3.90.550.50">
    <property type="match status" value="1"/>
</dbReference>
<dbReference type="AlphaFoldDB" id="A0A401QF36"/>
<dbReference type="GO" id="GO:0006493">
    <property type="term" value="P:protein O-linked glycosylation"/>
    <property type="evidence" value="ECO:0007669"/>
    <property type="project" value="TreeGrafter"/>
</dbReference>
<dbReference type="OrthoDB" id="5957813at2759"/>
<dbReference type="EC" id="2.4.1.-" evidence="16"/>
<proteinExistence type="inferred from homology"/>
<keyword evidence="6" id="KW-0808">Transferase</keyword>
<evidence type="ECO:0000256" key="12">
    <source>
        <dbReference type="ARBA" id="ARBA00023180"/>
    </source>
</evidence>
<comment type="similarity">
    <text evidence="4 16">Belongs to the glycosyltransferase 31 family.</text>
</comment>
<keyword evidence="12" id="KW-0325">Glycoprotein</keyword>
<evidence type="ECO:0000256" key="11">
    <source>
        <dbReference type="ARBA" id="ARBA00023136"/>
    </source>
</evidence>
<evidence type="ECO:0000256" key="13">
    <source>
        <dbReference type="ARBA" id="ARBA00023211"/>
    </source>
</evidence>
<dbReference type="PANTHER" id="PTHR11214:SF234">
    <property type="entry name" value="HEXOSYLTRANSFERASE"/>
    <property type="match status" value="1"/>
</dbReference>
<evidence type="ECO:0000256" key="8">
    <source>
        <dbReference type="ARBA" id="ARBA00022968"/>
    </source>
</evidence>
<accession>A0A401QF36</accession>
<dbReference type="Pfam" id="PF01762">
    <property type="entry name" value="Galactosyl_T"/>
    <property type="match status" value="1"/>
</dbReference>
<name>A0A401QF36_SCYTO</name>
<evidence type="ECO:0000256" key="7">
    <source>
        <dbReference type="ARBA" id="ARBA00022692"/>
    </source>
</evidence>
<evidence type="ECO:0000256" key="3">
    <source>
        <dbReference type="ARBA" id="ARBA00004922"/>
    </source>
</evidence>
<evidence type="ECO:0000256" key="4">
    <source>
        <dbReference type="ARBA" id="ARBA00008661"/>
    </source>
</evidence>
<comment type="subunit">
    <text evidence="15">Interacts with B3GNT8; this interaction greatly increases B3GNT2 catalytic activity, independently of B3GNT8 enzymatic activity.</text>
</comment>
<evidence type="ECO:0000256" key="10">
    <source>
        <dbReference type="ARBA" id="ARBA00023034"/>
    </source>
</evidence>
<evidence type="ECO:0000256" key="14">
    <source>
        <dbReference type="ARBA" id="ARBA00050470"/>
    </source>
</evidence>
<keyword evidence="18" id="KW-1185">Reference proteome</keyword>
<evidence type="ECO:0000256" key="16">
    <source>
        <dbReference type="RuleBase" id="RU363063"/>
    </source>
</evidence>
<organism evidence="17 18">
    <name type="scientific">Scyliorhinus torazame</name>
    <name type="common">Cloudy catshark</name>
    <name type="synonym">Catulus torazame</name>
    <dbReference type="NCBI Taxonomy" id="75743"/>
    <lineage>
        <taxon>Eukaryota</taxon>
        <taxon>Metazoa</taxon>
        <taxon>Chordata</taxon>
        <taxon>Craniata</taxon>
        <taxon>Vertebrata</taxon>
        <taxon>Chondrichthyes</taxon>
        <taxon>Elasmobranchii</taxon>
        <taxon>Galeomorphii</taxon>
        <taxon>Galeoidea</taxon>
        <taxon>Carcharhiniformes</taxon>
        <taxon>Scyliorhinidae</taxon>
        <taxon>Scyliorhinus</taxon>
    </lineage>
</organism>
<evidence type="ECO:0000256" key="9">
    <source>
        <dbReference type="ARBA" id="ARBA00022989"/>
    </source>
</evidence>
<keyword evidence="5 16" id="KW-0328">Glycosyltransferase</keyword>
<dbReference type="Proteomes" id="UP000288216">
    <property type="component" value="Unassembled WGS sequence"/>
</dbReference>
<dbReference type="OMA" id="PCAYRSV"/>
<comment type="cofactor">
    <cofactor evidence="1">
        <name>Mn(2+)</name>
        <dbReference type="ChEBI" id="CHEBI:29035"/>
    </cofactor>
</comment>
<comment type="pathway">
    <text evidence="3">Protein modification; protein glycosylation.</text>
</comment>
<dbReference type="PANTHER" id="PTHR11214">
    <property type="entry name" value="BETA-1,3-N-ACETYLGLUCOSAMINYLTRANSFERASE"/>
    <property type="match status" value="1"/>
</dbReference>
<dbReference type="EMBL" id="BFAA01048906">
    <property type="protein sequence ID" value="GCB83990.1"/>
    <property type="molecule type" value="Genomic_DNA"/>
</dbReference>
<evidence type="ECO:0000313" key="17">
    <source>
        <dbReference type="EMBL" id="GCB83990.1"/>
    </source>
</evidence>
<comment type="caution">
    <text evidence="17">The sequence shown here is derived from an EMBL/GenBank/DDBJ whole genome shotgun (WGS) entry which is preliminary data.</text>
</comment>
<evidence type="ECO:0000256" key="2">
    <source>
        <dbReference type="ARBA" id="ARBA00004323"/>
    </source>
</evidence>
<evidence type="ECO:0000256" key="6">
    <source>
        <dbReference type="ARBA" id="ARBA00022679"/>
    </source>
</evidence>
<keyword evidence="9" id="KW-1133">Transmembrane helix</keyword>
<gene>
    <name evidence="17" type="ORF">scyTo_0024526</name>
</gene>
<keyword evidence="8" id="KW-0735">Signal-anchor</keyword>
<evidence type="ECO:0000256" key="5">
    <source>
        <dbReference type="ARBA" id="ARBA00022676"/>
    </source>
</evidence>
<dbReference type="GO" id="GO:0008532">
    <property type="term" value="F:N-acetyllactosaminide beta-1,3-N-acetylglucosaminyltransferase activity"/>
    <property type="evidence" value="ECO:0007669"/>
    <property type="project" value="UniProtKB-EC"/>
</dbReference>
<keyword evidence="7" id="KW-0812">Transmembrane</keyword>
<evidence type="ECO:0000313" key="18">
    <source>
        <dbReference type="Proteomes" id="UP000288216"/>
    </source>
</evidence>
<dbReference type="FunFam" id="3.90.550.50:FF:000010">
    <property type="entry name" value="Hexosyltransferase"/>
    <property type="match status" value="1"/>
</dbReference>
<dbReference type="GO" id="GO:0030311">
    <property type="term" value="P:poly-N-acetyllactosamine biosynthetic process"/>
    <property type="evidence" value="ECO:0007669"/>
    <property type="project" value="TreeGrafter"/>
</dbReference>
<keyword evidence="13" id="KW-0464">Manganese</keyword>
<dbReference type="STRING" id="75743.A0A401QF36"/>
<protein>
    <recommendedName>
        <fullName evidence="16">Hexosyltransferase</fullName>
        <ecNumber evidence="16">2.4.1.-</ecNumber>
    </recommendedName>
</protein>
<evidence type="ECO:0000256" key="15">
    <source>
        <dbReference type="ARBA" id="ARBA00065824"/>
    </source>
</evidence>
<dbReference type="GO" id="GO:0000139">
    <property type="term" value="C:Golgi membrane"/>
    <property type="evidence" value="ECO:0007669"/>
    <property type="project" value="UniProtKB-SubCell"/>
</dbReference>
<comment type="catalytic activity">
    <reaction evidence="14">
        <text>a beta-D-galactosyl-(1-&gt;4)-N-acetyl-beta-D-glucosaminyl derivative + UDP-N-acetyl-alpha-D-glucosamine = an N-acetyl-beta-D-glucosaminyl-(1-&gt;3)-beta-D-galactosyl-(1-&gt;4)-N-acetyl-beta-D-glucosaminyl derivative + UDP + H(+)</text>
        <dbReference type="Rhea" id="RHEA:14389"/>
        <dbReference type="ChEBI" id="CHEBI:15378"/>
        <dbReference type="ChEBI" id="CHEBI:57705"/>
        <dbReference type="ChEBI" id="CHEBI:58223"/>
        <dbReference type="ChEBI" id="CHEBI:133507"/>
        <dbReference type="ChEBI" id="CHEBI:134090"/>
        <dbReference type="EC" id="2.4.1.149"/>
    </reaction>
</comment>
<sequence>MNLTQKRCLLWTACSLLANLAIFWALWSRQWESGRRPQVPGAFWRADCPLQSLWNREERSLAQARAPATGQAGDRCLPDREVEGSFADFQHLPQQMKDFLLYRRCRAYPLLLEPRPVCQAAPRLLLAVKSQISSFARRQAIRQTWGGLGRASGVRLVFLLGQQWQGPPDGHPNLTGLLHCESRRHGDLLQWAFRDTFFNLTLKEVLFLGWLGRRCPGARYVFKGDDDVFVNTGRVLGYLAALGAREGRDLFLGDAIVDAVPARDSTLKYYVPGAFYRGLYPPYAGGAGVLYSGQLARRLARVSRGVPLFPIDDVYTGMCLRRLGLEPVHHPGFHSFGINATDRWDPCVYRRLFMVHRRSPREIVKLWRLLQQPNITCEEEE</sequence>